<evidence type="ECO:0000313" key="14">
    <source>
        <dbReference type="Proteomes" id="UP000528457"/>
    </source>
</evidence>
<dbReference type="Pfam" id="PF07715">
    <property type="entry name" value="Plug"/>
    <property type="match status" value="1"/>
</dbReference>
<comment type="similarity">
    <text evidence="8 9">Belongs to the TonB-dependent receptor family.</text>
</comment>
<feature type="domain" description="TonB-dependent receptor-like beta-barrel" evidence="11">
    <location>
        <begin position="356"/>
        <end position="830"/>
    </location>
</feature>
<dbReference type="Pfam" id="PF00593">
    <property type="entry name" value="TonB_dep_Rec_b-barrel"/>
    <property type="match status" value="1"/>
</dbReference>
<dbReference type="EMBL" id="JACHHT010000001">
    <property type="protein sequence ID" value="MBB6521107.1"/>
    <property type="molecule type" value="Genomic_DNA"/>
</dbReference>
<organism evidence="13 14">
    <name type="scientific">Pseudoteredinibacter isoporae</name>
    <dbReference type="NCBI Taxonomy" id="570281"/>
    <lineage>
        <taxon>Bacteria</taxon>
        <taxon>Pseudomonadati</taxon>
        <taxon>Pseudomonadota</taxon>
        <taxon>Gammaproteobacteria</taxon>
        <taxon>Cellvibrionales</taxon>
        <taxon>Cellvibrionaceae</taxon>
        <taxon>Pseudoteredinibacter</taxon>
    </lineage>
</organism>
<evidence type="ECO:0000256" key="4">
    <source>
        <dbReference type="ARBA" id="ARBA00022692"/>
    </source>
</evidence>
<keyword evidence="13" id="KW-0675">Receptor</keyword>
<dbReference type="InParanoid" id="A0A7X0JS14"/>
<dbReference type="Proteomes" id="UP000528457">
    <property type="component" value="Unassembled WGS sequence"/>
</dbReference>
<feature type="region of interest" description="Disordered" evidence="10">
    <location>
        <begin position="1"/>
        <end position="21"/>
    </location>
</feature>
<evidence type="ECO:0000256" key="8">
    <source>
        <dbReference type="PROSITE-ProRule" id="PRU01360"/>
    </source>
</evidence>
<dbReference type="InterPro" id="IPR000531">
    <property type="entry name" value="Beta-barrel_TonB"/>
</dbReference>
<evidence type="ECO:0000256" key="5">
    <source>
        <dbReference type="ARBA" id="ARBA00023077"/>
    </source>
</evidence>
<evidence type="ECO:0000256" key="9">
    <source>
        <dbReference type="RuleBase" id="RU003357"/>
    </source>
</evidence>
<evidence type="ECO:0000256" key="2">
    <source>
        <dbReference type="ARBA" id="ARBA00022448"/>
    </source>
</evidence>
<dbReference type="InterPro" id="IPR012910">
    <property type="entry name" value="Plug_dom"/>
</dbReference>
<dbReference type="SUPFAM" id="SSF56935">
    <property type="entry name" value="Porins"/>
    <property type="match status" value="1"/>
</dbReference>
<dbReference type="PANTHER" id="PTHR47234:SF2">
    <property type="entry name" value="TONB-DEPENDENT RECEPTOR"/>
    <property type="match status" value="1"/>
</dbReference>
<keyword evidence="3 8" id="KW-1134">Transmembrane beta strand</keyword>
<evidence type="ECO:0000256" key="3">
    <source>
        <dbReference type="ARBA" id="ARBA00022452"/>
    </source>
</evidence>
<dbReference type="GO" id="GO:0009279">
    <property type="term" value="C:cell outer membrane"/>
    <property type="evidence" value="ECO:0007669"/>
    <property type="project" value="UniProtKB-SubCell"/>
</dbReference>
<dbReference type="InterPro" id="IPR036942">
    <property type="entry name" value="Beta-barrel_TonB_sf"/>
</dbReference>
<dbReference type="InterPro" id="IPR037066">
    <property type="entry name" value="Plug_dom_sf"/>
</dbReference>
<evidence type="ECO:0000256" key="6">
    <source>
        <dbReference type="ARBA" id="ARBA00023136"/>
    </source>
</evidence>
<keyword evidence="2 8" id="KW-0813">Transport</keyword>
<keyword evidence="4 8" id="KW-0812">Transmembrane</keyword>
<comment type="subcellular location">
    <subcellularLocation>
        <location evidence="1 8">Cell outer membrane</location>
        <topology evidence="1 8">Multi-pass membrane protein</topology>
    </subcellularLocation>
</comment>
<feature type="compositionally biased region" description="Polar residues" evidence="10">
    <location>
        <begin position="1"/>
        <end position="18"/>
    </location>
</feature>
<comment type="caution">
    <text evidence="13">The sequence shown here is derived from an EMBL/GenBank/DDBJ whole genome shotgun (WGS) entry which is preliminary data.</text>
</comment>
<evidence type="ECO:0000256" key="7">
    <source>
        <dbReference type="ARBA" id="ARBA00023237"/>
    </source>
</evidence>
<dbReference type="AlphaFoldDB" id="A0A7X0JS14"/>
<evidence type="ECO:0000256" key="10">
    <source>
        <dbReference type="SAM" id="MobiDB-lite"/>
    </source>
</evidence>
<feature type="domain" description="TonB-dependent receptor plug" evidence="12">
    <location>
        <begin position="39"/>
        <end position="156"/>
    </location>
</feature>
<evidence type="ECO:0000259" key="11">
    <source>
        <dbReference type="Pfam" id="PF00593"/>
    </source>
</evidence>
<keyword evidence="7 8" id="KW-0998">Cell outer membrane</keyword>
<gene>
    <name evidence="13" type="ORF">HNR48_001385</name>
</gene>
<protein>
    <submittedName>
        <fullName evidence="13">Iron complex outermembrane receptor protein</fullName>
    </submittedName>
</protein>
<dbReference type="PANTHER" id="PTHR47234">
    <property type="match status" value="1"/>
</dbReference>
<dbReference type="PROSITE" id="PS52016">
    <property type="entry name" value="TONB_DEPENDENT_REC_3"/>
    <property type="match status" value="1"/>
</dbReference>
<evidence type="ECO:0000256" key="1">
    <source>
        <dbReference type="ARBA" id="ARBA00004571"/>
    </source>
</evidence>
<sequence length="866" mass="94760">MVTLSLSQTGWGQDQNSAGEPELEEVMVTGSYIKSSPGDAVVPVQVMGREDLDAIGATTVADVIAKLAISSGSENQSDSFTQGSTQGTSNVNLRGLGLSSTLVLINGRRQTISGSLTNDGSVFVDTSTIPAEALERVEVLKEGAASTYGSDAIAGVVNFILRKDFEGMEVNVGYQTTHDDDQEDRDIGFIWGGGNDKTHVTISGHFLDRTPLSVAQRPELADNAISTLYSTFLPVAPVTVADGPYAGSYGQFENVPLAGCTNTTGGVLIPQPSGARCGFHYGPRFNLVNTEHRRQLYTNLTHEFDNGMTLFAEAGWANNNVEDNPQSPSYPYLAFPVILPNHPGNPFGAPVVWLGRPLGADFPSPNAPRENDNRRFSLNLTGEFENGWSYDTALTYSENKYRQIQPDTIQSRLNAALVGQGGPNGDQFFDPFNPANNSQELIDYISYDTDTRRTTDLMVWDAVVAGELFEMSGGSAGFAFGVQARQENYEVETDDLYEIRFDANGNPIPVDLIFLGGVSEVKTDRSSYAVFAETKLPVTDDLEVTAAVRYEKLDNDSSVDPKLAMRWQISDQWIARASVSTSFREPSLSQLNATAVSLQGIQDFNPDGTPKGGVAFIRVASQGAQDLTPEESTNYNLGLIFQPTEDLELKLDYWRVDYEDLITQQSAQGIVIANPNDPNVIRTPSGQLIGINTRYFNSSEVEVDGLDFEAIWSLGDAWSVKANLSHFLNYDLTLADGRTVEAAGFFNHDNFARSLPETKANAILSWIDEDQRANLVLNYISSYETTRAVPADESQSIDSYITLDANYSINLPLGFTDDSETTLTFGIKNLLDEEPPRVYDAANYSYDPKQHSPLGRVFYAKAKFRF</sequence>
<name>A0A7X0JS14_9GAMM</name>
<reference evidence="13 14" key="1">
    <citation type="submission" date="2020-08" db="EMBL/GenBank/DDBJ databases">
        <title>Genomic Encyclopedia of Type Strains, Phase IV (KMG-IV): sequencing the most valuable type-strain genomes for metagenomic binning, comparative biology and taxonomic classification.</title>
        <authorList>
            <person name="Goeker M."/>
        </authorList>
    </citation>
    <scope>NUCLEOTIDE SEQUENCE [LARGE SCALE GENOMIC DNA]</scope>
    <source>
        <strain evidence="13 14">DSM 22368</strain>
    </source>
</reference>
<proteinExistence type="inferred from homology"/>
<keyword evidence="6 8" id="KW-0472">Membrane</keyword>
<keyword evidence="5 9" id="KW-0798">TonB box</keyword>
<dbReference type="InterPro" id="IPR039426">
    <property type="entry name" value="TonB-dep_rcpt-like"/>
</dbReference>
<evidence type="ECO:0000259" key="12">
    <source>
        <dbReference type="Pfam" id="PF07715"/>
    </source>
</evidence>
<dbReference type="CDD" id="cd01347">
    <property type="entry name" value="ligand_gated_channel"/>
    <property type="match status" value="1"/>
</dbReference>
<dbReference type="Gene3D" id="2.40.170.20">
    <property type="entry name" value="TonB-dependent receptor, beta-barrel domain"/>
    <property type="match status" value="1"/>
</dbReference>
<accession>A0A7X0JS14</accession>
<keyword evidence="14" id="KW-1185">Reference proteome</keyword>
<evidence type="ECO:0000313" key="13">
    <source>
        <dbReference type="EMBL" id="MBB6521107.1"/>
    </source>
</evidence>
<dbReference type="Gene3D" id="2.170.130.10">
    <property type="entry name" value="TonB-dependent receptor, plug domain"/>
    <property type="match status" value="1"/>
</dbReference>